<dbReference type="OrthoDB" id="4387771at2759"/>
<dbReference type="AlphaFoldDB" id="A0A1J9QY46"/>
<gene>
    <name evidence="2" type="ORF">ACJ73_07899</name>
</gene>
<feature type="region of interest" description="Disordered" evidence="1">
    <location>
        <begin position="23"/>
        <end position="59"/>
    </location>
</feature>
<dbReference type="VEuPathDB" id="FungiDB:ACJ73_07899"/>
<comment type="caution">
    <text evidence="2">The sequence shown here is derived from an EMBL/GenBank/DDBJ whole genome shotgun (WGS) entry which is preliminary data.</text>
</comment>
<evidence type="ECO:0000313" key="2">
    <source>
        <dbReference type="EMBL" id="OJD20764.1"/>
    </source>
</evidence>
<evidence type="ECO:0000313" key="3">
    <source>
        <dbReference type="Proteomes" id="UP000242791"/>
    </source>
</evidence>
<feature type="region of interest" description="Disordered" evidence="1">
    <location>
        <begin position="91"/>
        <end position="117"/>
    </location>
</feature>
<sequence length="117" mass="13113">MSIPKKAMEKFLATFNVQRAKAKLSPENAGGRLFPTRTTKNDKSSNFRADQGSQSTDDPETYWANVQANANASNTSVRKYAQKNPDEKLFSFPIKKGDSDEDVMERMRSAAKNKGYL</sequence>
<accession>A0A1J9QY46</accession>
<protein>
    <submittedName>
        <fullName evidence="2">Uncharacterized protein</fullName>
    </submittedName>
</protein>
<dbReference type="Proteomes" id="UP000242791">
    <property type="component" value="Unassembled WGS sequence"/>
</dbReference>
<evidence type="ECO:0000256" key="1">
    <source>
        <dbReference type="SAM" id="MobiDB-lite"/>
    </source>
</evidence>
<reference evidence="2 3" key="1">
    <citation type="submission" date="2015-08" db="EMBL/GenBank/DDBJ databases">
        <title>Emmonsia species relationships and genome sequence.</title>
        <authorList>
            <person name="Cuomo C.A."/>
            <person name="Schwartz I.S."/>
            <person name="Kenyon C."/>
            <person name="De Hoog G.S."/>
            <person name="Govender N.P."/>
            <person name="Botha A."/>
            <person name="Moreno L."/>
            <person name="De Vries M."/>
            <person name="Munoz J.F."/>
            <person name="Stielow J.B."/>
        </authorList>
    </citation>
    <scope>NUCLEOTIDE SEQUENCE [LARGE SCALE GENOMIC DNA]</scope>
    <source>
        <strain evidence="2 3">EI222</strain>
    </source>
</reference>
<name>A0A1J9QY46_9EURO</name>
<organism evidence="2 3">
    <name type="scientific">Blastomyces percursus</name>
    <dbReference type="NCBI Taxonomy" id="1658174"/>
    <lineage>
        <taxon>Eukaryota</taxon>
        <taxon>Fungi</taxon>
        <taxon>Dikarya</taxon>
        <taxon>Ascomycota</taxon>
        <taxon>Pezizomycotina</taxon>
        <taxon>Eurotiomycetes</taxon>
        <taxon>Eurotiomycetidae</taxon>
        <taxon>Onygenales</taxon>
        <taxon>Ajellomycetaceae</taxon>
        <taxon>Blastomyces</taxon>
    </lineage>
</organism>
<dbReference type="EMBL" id="LGTZ01001716">
    <property type="protein sequence ID" value="OJD20764.1"/>
    <property type="molecule type" value="Genomic_DNA"/>
</dbReference>
<proteinExistence type="predicted"/>
<feature type="compositionally biased region" description="Polar residues" evidence="1">
    <location>
        <begin position="46"/>
        <end position="56"/>
    </location>
</feature>
<keyword evidence="3" id="KW-1185">Reference proteome</keyword>